<protein>
    <submittedName>
        <fullName evidence="2">Uncharacterized protein</fullName>
    </submittedName>
</protein>
<evidence type="ECO:0000313" key="2">
    <source>
        <dbReference type="EMBL" id="EXB22448.1"/>
    </source>
</evidence>
<name>W9QIK9_9ROSA</name>
<proteinExistence type="predicted"/>
<evidence type="ECO:0000313" key="3">
    <source>
        <dbReference type="Proteomes" id="UP000030645"/>
    </source>
</evidence>
<sequence length="146" mass="16590">MENHSFNHMLGWMKKSVNPNINGVTSEECNPASTKTQKPETICFTDDAEFIDPDPGHSFEAVAQQVFGYASVPSMTGFVEQALSISPNHVKKQLDQGNLRKLKYIFKFHQFDLKFKKDDRNGKPPSLTMIEPRYFDLKGLPANDDH</sequence>
<dbReference type="EMBL" id="KE343295">
    <property type="protein sequence ID" value="EXB22448.1"/>
    <property type="molecule type" value="Genomic_DNA"/>
</dbReference>
<dbReference type="STRING" id="981085.W9QIK9"/>
<dbReference type="InterPro" id="IPR017850">
    <property type="entry name" value="Alkaline_phosphatase_core_sf"/>
</dbReference>
<evidence type="ECO:0000256" key="1">
    <source>
        <dbReference type="ARBA" id="ARBA00022801"/>
    </source>
</evidence>
<dbReference type="PANTHER" id="PTHR31956">
    <property type="entry name" value="NON-SPECIFIC PHOSPHOLIPASE C4-RELATED"/>
    <property type="match status" value="1"/>
</dbReference>
<gene>
    <name evidence="2" type="ORF">L484_002173</name>
</gene>
<reference evidence="3" key="1">
    <citation type="submission" date="2013-01" db="EMBL/GenBank/DDBJ databases">
        <title>Draft Genome Sequence of a Mulberry Tree, Morus notabilis C.K. Schneid.</title>
        <authorList>
            <person name="He N."/>
            <person name="Zhao S."/>
        </authorList>
    </citation>
    <scope>NUCLEOTIDE SEQUENCE</scope>
</reference>
<dbReference type="eggNOG" id="ENOG502QPJ0">
    <property type="taxonomic scope" value="Eukaryota"/>
</dbReference>
<dbReference type="Gene3D" id="3.40.720.10">
    <property type="entry name" value="Alkaline Phosphatase, subunit A"/>
    <property type="match status" value="1"/>
</dbReference>
<keyword evidence="3" id="KW-1185">Reference proteome</keyword>
<dbReference type="GO" id="GO:0009395">
    <property type="term" value="P:phospholipid catabolic process"/>
    <property type="evidence" value="ECO:0007669"/>
    <property type="project" value="TreeGrafter"/>
</dbReference>
<dbReference type="PANTHER" id="PTHR31956:SF2">
    <property type="entry name" value="NON-SPECIFIC PHOSPHOLIPASE C6"/>
    <property type="match status" value="1"/>
</dbReference>
<dbReference type="Pfam" id="PF04185">
    <property type="entry name" value="Phosphoesterase"/>
    <property type="match status" value="1"/>
</dbReference>
<dbReference type="GO" id="GO:0016788">
    <property type="term" value="F:hydrolase activity, acting on ester bonds"/>
    <property type="evidence" value="ECO:0007669"/>
    <property type="project" value="InterPro"/>
</dbReference>
<dbReference type="InterPro" id="IPR007312">
    <property type="entry name" value="Phosphoesterase"/>
</dbReference>
<dbReference type="Proteomes" id="UP000030645">
    <property type="component" value="Unassembled WGS sequence"/>
</dbReference>
<keyword evidence="1" id="KW-0378">Hydrolase</keyword>
<dbReference type="AlphaFoldDB" id="W9QIK9"/>
<organism evidence="2 3">
    <name type="scientific">Morus notabilis</name>
    <dbReference type="NCBI Taxonomy" id="981085"/>
    <lineage>
        <taxon>Eukaryota</taxon>
        <taxon>Viridiplantae</taxon>
        <taxon>Streptophyta</taxon>
        <taxon>Embryophyta</taxon>
        <taxon>Tracheophyta</taxon>
        <taxon>Spermatophyta</taxon>
        <taxon>Magnoliopsida</taxon>
        <taxon>eudicotyledons</taxon>
        <taxon>Gunneridae</taxon>
        <taxon>Pentapetalae</taxon>
        <taxon>rosids</taxon>
        <taxon>fabids</taxon>
        <taxon>Rosales</taxon>
        <taxon>Moraceae</taxon>
        <taxon>Moreae</taxon>
        <taxon>Morus</taxon>
    </lineage>
</organism>
<accession>W9QIK9</accession>